<organism evidence="9 10">
    <name type="scientific">Clavibacter michiganensis</name>
    <dbReference type="NCBI Taxonomy" id="28447"/>
    <lineage>
        <taxon>Bacteria</taxon>
        <taxon>Bacillati</taxon>
        <taxon>Actinomycetota</taxon>
        <taxon>Actinomycetes</taxon>
        <taxon>Micrococcales</taxon>
        <taxon>Microbacteriaceae</taxon>
        <taxon>Clavibacter</taxon>
    </lineage>
</organism>
<feature type="binding site" evidence="7">
    <location>
        <position position="163"/>
    </location>
    <ligand>
        <name>5-hydroxyisourate</name>
        <dbReference type="ChEBI" id="CHEBI:18072"/>
    </ligand>
</feature>
<feature type="binding site" evidence="7">
    <location>
        <position position="163"/>
    </location>
    <ligand>
        <name>urate</name>
        <dbReference type="ChEBI" id="CHEBI:17775"/>
    </ligand>
</feature>
<evidence type="ECO:0000256" key="8">
    <source>
        <dbReference type="RuleBase" id="RU004455"/>
    </source>
</evidence>
<evidence type="ECO:0000256" key="7">
    <source>
        <dbReference type="PIRSR" id="PIRSR000241-2"/>
    </source>
</evidence>
<dbReference type="GO" id="GO:0006144">
    <property type="term" value="P:purine nucleobase metabolic process"/>
    <property type="evidence" value="ECO:0007669"/>
    <property type="project" value="UniProtKB-KW"/>
</dbReference>
<feature type="binding site" evidence="7">
    <location>
        <position position="252"/>
    </location>
    <ligand>
        <name>5-hydroxyisourate</name>
        <dbReference type="ChEBI" id="CHEBI:18072"/>
    </ligand>
</feature>
<feature type="active site" description="Charge relay system" evidence="6">
    <location>
        <position position="16"/>
    </location>
</feature>
<feature type="binding site" evidence="7">
    <location>
        <position position="62"/>
    </location>
    <ligand>
        <name>5-hydroxyisourate</name>
        <dbReference type="ChEBI" id="CHEBI:18072"/>
    </ligand>
</feature>
<feature type="binding site" evidence="7">
    <location>
        <position position="180"/>
    </location>
    <ligand>
        <name>urate</name>
        <dbReference type="ChEBI" id="CHEBI:17775"/>
    </ligand>
</feature>
<dbReference type="PANTHER" id="PTHR42874:SF1">
    <property type="entry name" value="URICASE"/>
    <property type="match status" value="1"/>
</dbReference>
<reference evidence="9 10" key="1">
    <citation type="submission" date="2016-08" db="EMBL/GenBank/DDBJ databases">
        <title>Genome sequence of Clavibacter michiganensis spp strain CFBP8017.</title>
        <authorList>
            <person name="Thapa S.P."/>
            <person name="Coaker G."/>
            <person name="Jacques M.-A."/>
        </authorList>
    </citation>
    <scope>NUCLEOTIDE SEQUENCE [LARGE SCALE GENOMIC DNA]</scope>
    <source>
        <strain evidence="9">CFBP8017</strain>
    </source>
</reference>
<feature type="binding site" evidence="7">
    <location>
        <position position="226"/>
    </location>
    <ligand>
        <name>5-hydroxyisourate</name>
        <dbReference type="ChEBI" id="CHEBI:18072"/>
    </ligand>
</feature>
<evidence type="ECO:0000313" key="9">
    <source>
        <dbReference type="EMBL" id="OUE23855.1"/>
    </source>
</evidence>
<dbReference type="GO" id="GO:0004846">
    <property type="term" value="F:urate oxidase activity"/>
    <property type="evidence" value="ECO:0007669"/>
    <property type="project" value="UniProtKB-EC"/>
</dbReference>
<dbReference type="EC" id="1.7.3.3" evidence="5 8"/>
<dbReference type="Gene3D" id="3.10.270.10">
    <property type="entry name" value="Urate Oxidase"/>
    <property type="match status" value="1"/>
</dbReference>
<evidence type="ECO:0000256" key="1">
    <source>
        <dbReference type="ARBA" id="ARBA00004831"/>
    </source>
</evidence>
<comment type="catalytic activity">
    <reaction evidence="5 8">
        <text>urate + O2 + H2O = 5-hydroxyisourate + H2O2</text>
        <dbReference type="Rhea" id="RHEA:21368"/>
        <dbReference type="ChEBI" id="CHEBI:15377"/>
        <dbReference type="ChEBI" id="CHEBI:15379"/>
        <dbReference type="ChEBI" id="CHEBI:16240"/>
        <dbReference type="ChEBI" id="CHEBI:17775"/>
        <dbReference type="ChEBI" id="CHEBI:18072"/>
        <dbReference type="EC" id="1.7.3.3"/>
    </reaction>
</comment>
<keyword evidence="3 5" id="KW-0659">Purine metabolism</keyword>
<feature type="binding site" evidence="7">
    <location>
        <position position="62"/>
    </location>
    <ligand>
        <name>O2</name>
        <dbReference type="ChEBI" id="CHEBI:15379"/>
    </ligand>
</feature>
<proteinExistence type="inferred from homology"/>
<dbReference type="PRINTS" id="PR00093">
    <property type="entry name" value="URICASE"/>
</dbReference>
<dbReference type="SUPFAM" id="SSF55620">
    <property type="entry name" value="Tetrahydrobiopterin biosynthesis enzymes-like"/>
    <property type="match status" value="2"/>
</dbReference>
<dbReference type="RefSeq" id="WP_086517312.1">
    <property type="nucleotide sequence ID" value="NZ_MDJY01000036.1"/>
</dbReference>
<dbReference type="AlphaFoldDB" id="A0A251YHX0"/>
<evidence type="ECO:0000313" key="10">
    <source>
        <dbReference type="Proteomes" id="UP000195011"/>
    </source>
</evidence>
<evidence type="ECO:0000256" key="5">
    <source>
        <dbReference type="PIRNR" id="PIRNR000241"/>
    </source>
</evidence>
<accession>A0A251YHX0</accession>
<evidence type="ECO:0000256" key="6">
    <source>
        <dbReference type="PIRSR" id="PIRSR000241-1"/>
    </source>
</evidence>
<feature type="binding site" evidence="7">
    <location>
        <position position="252"/>
    </location>
    <ligand>
        <name>O2</name>
        <dbReference type="ChEBI" id="CHEBI:15379"/>
    </ligand>
</feature>
<feature type="active site" description="Charge relay system" evidence="6">
    <location>
        <position position="254"/>
    </location>
</feature>
<feature type="binding site" evidence="7">
    <location>
        <position position="226"/>
    </location>
    <ligand>
        <name>urate</name>
        <dbReference type="ChEBI" id="CHEBI:17775"/>
    </ligand>
</feature>
<feature type="binding site" evidence="7">
    <location>
        <position position="63"/>
    </location>
    <ligand>
        <name>5-hydroxyisourate</name>
        <dbReference type="ChEBI" id="CHEBI:18072"/>
    </ligand>
</feature>
<name>A0A251YHX0_9MICO</name>
<dbReference type="Pfam" id="PF01014">
    <property type="entry name" value="Uricase"/>
    <property type="match status" value="2"/>
</dbReference>
<dbReference type="PANTHER" id="PTHR42874">
    <property type="entry name" value="URICASE"/>
    <property type="match status" value="1"/>
</dbReference>
<comment type="function">
    <text evidence="5 8">Catalyzes the oxidation of uric acid to 5-hydroxyisourate, which is further processed to form (S)-allantoin.</text>
</comment>
<gene>
    <name evidence="9" type="primary">uox</name>
    <name evidence="9" type="ORF">BFL36_07345</name>
</gene>
<evidence type="ECO:0000256" key="3">
    <source>
        <dbReference type="ARBA" id="ARBA00022631"/>
    </source>
</evidence>
<feature type="binding site" evidence="7">
    <location>
        <position position="252"/>
    </location>
    <ligand>
        <name>urate</name>
        <dbReference type="ChEBI" id="CHEBI:17775"/>
    </ligand>
</feature>
<dbReference type="PIRSF" id="PIRSF000241">
    <property type="entry name" value="Urate_oxidase"/>
    <property type="match status" value="1"/>
</dbReference>
<dbReference type="EMBL" id="MDJY01000036">
    <property type="protein sequence ID" value="OUE23855.1"/>
    <property type="molecule type" value="Genomic_DNA"/>
</dbReference>
<feature type="binding site" evidence="7">
    <location>
        <position position="63"/>
    </location>
    <ligand>
        <name>urate</name>
        <dbReference type="ChEBI" id="CHEBI:17775"/>
    </ligand>
</feature>
<feature type="active site" description="Charge relay system" evidence="6">
    <location>
        <position position="62"/>
    </location>
</feature>
<dbReference type="NCBIfam" id="TIGR03383">
    <property type="entry name" value="urate_oxi"/>
    <property type="match status" value="1"/>
</dbReference>
<feature type="binding site" evidence="7">
    <location>
        <position position="180"/>
    </location>
    <ligand>
        <name>5-hydroxyisourate</name>
        <dbReference type="ChEBI" id="CHEBI:18072"/>
    </ligand>
</feature>
<dbReference type="Proteomes" id="UP000195011">
    <property type="component" value="Unassembled WGS sequence"/>
</dbReference>
<keyword evidence="4 5" id="KW-0560">Oxidoreductase</keyword>
<evidence type="ECO:0000256" key="2">
    <source>
        <dbReference type="ARBA" id="ARBA00009760"/>
    </source>
</evidence>
<dbReference type="GO" id="GO:0019628">
    <property type="term" value="P:urate catabolic process"/>
    <property type="evidence" value="ECO:0007669"/>
    <property type="project" value="UniProtKB-UniPathway"/>
</dbReference>
<evidence type="ECO:0000256" key="4">
    <source>
        <dbReference type="ARBA" id="ARBA00023002"/>
    </source>
</evidence>
<comment type="similarity">
    <text evidence="2 5 8">Belongs to the uricase family.</text>
</comment>
<feature type="binding site" evidence="7">
    <location>
        <position position="62"/>
    </location>
    <ligand>
        <name>urate</name>
        <dbReference type="ChEBI" id="CHEBI:17775"/>
    </ligand>
</feature>
<sequence>MPHPPGFVLGTHQYGKAEVRLVRVTRDTSQHAIEDLNVTTQMRGAALDESYYSGDNSLVHATDSQKNTIYAFAKRFGVRSPERFLLTLASHFMDAFPQYDGCTLSAEQYGWSRITADGAPHDHSFVRTGGGTRTSVVQRDAATVHVLGGVTDLTVLKSAGSEFHGFPRTEHTTLGETADRVLATDVTARWRYVEAAADTTDFDDVHDRAVAALLEAFATVHSLALQQTLFAMGRAVLEACPELAEVRLAMPNNHHFPVDLAPFGLTNDNEVLFAADRPYGLINGSVVRDGEPAAPGAWVSVPGFL</sequence>
<comment type="caution">
    <text evidence="9">The sequence shown here is derived from an EMBL/GenBank/DDBJ whole genome shotgun (WGS) entry which is preliminary data.</text>
</comment>
<dbReference type="UniPathway" id="UPA00394">
    <property type="reaction ID" value="UER00650"/>
</dbReference>
<dbReference type="InterPro" id="IPR002042">
    <property type="entry name" value="Uricase"/>
</dbReference>
<comment type="pathway">
    <text evidence="1 5">Purine metabolism; urate degradation; (S)-allantoin from urate: step 1/3.</text>
</comment>
<protein>
    <recommendedName>
        <fullName evidence="5 8">Uricase</fullName>
        <ecNumber evidence="5 8">1.7.3.3</ecNumber>
    </recommendedName>
    <alternativeName>
        <fullName evidence="5">Urate oxidase</fullName>
    </alternativeName>
</protein>